<reference evidence="1 2" key="1">
    <citation type="submission" date="2018-09" db="EMBL/GenBank/DDBJ databases">
        <title>A high-quality reference genome of wild soybean provides a powerful tool to mine soybean genomes.</title>
        <authorList>
            <person name="Xie M."/>
            <person name="Chung C.Y.L."/>
            <person name="Li M.-W."/>
            <person name="Wong F.-L."/>
            <person name="Chan T.-F."/>
            <person name="Lam H.-M."/>
        </authorList>
    </citation>
    <scope>NUCLEOTIDE SEQUENCE [LARGE SCALE GENOMIC DNA]</scope>
    <source>
        <strain evidence="2">cv. W05</strain>
        <tissue evidence="1">Hypocotyl of etiolated seedlings</tissue>
    </source>
</reference>
<accession>A0A445LPJ9</accession>
<dbReference type="Proteomes" id="UP000289340">
    <property type="component" value="Chromosome 2"/>
</dbReference>
<name>A0A445LPJ9_GLYSO</name>
<evidence type="ECO:0000313" key="1">
    <source>
        <dbReference type="EMBL" id="RZC25134.1"/>
    </source>
</evidence>
<gene>
    <name evidence="1" type="ORF">D0Y65_004008</name>
</gene>
<comment type="caution">
    <text evidence="1">The sequence shown here is derived from an EMBL/GenBank/DDBJ whole genome shotgun (WGS) entry which is preliminary data.</text>
</comment>
<evidence type="ECO:0000313" key="2">
    <source>
        <dbReference type="Proteomes" id="UP000289340"/>
    </source>
</evidence>
<keyword evidence="2" id="KW-1185">Reference proteome</keyword>
<protein>
    <submittedName>
        <fullName evidence="1">Uncharacterized protein</fullName>
    </submittedName>
</protein>
<dbReference type="EMBL" id="QZWG01000002">
    <property type="protein sequence ID" value="RZC25134.1"/>
    <property type="molecule type" value="Genomic_DNA"/>
</dbReference>
<dbReference type="AlphaFoldDB" id="A0A445LPJ9"/>
<proteinExistence type="predicted"/>
<organism evidence="1 2">
    <name type="scientific">Glycine soja</name>
    <name type="common">Wild soybean</name>
    <dbReference type="NCBI Taxonomy" id="3848"/>
    <lineage>
        <taxon>Eukaryota</taxon>
        <taxon>Viridiplantae</taxon>
        <taxon>Streptophyta</taxon>
        <taxon>Embryophyta</taxon>
        <taxon>Tracheophyta</taxon>
        <taxon>Spermatophyta</taxon>
        <taxon>Magnoliopsida</taxon>
        <taxon>eudicotyledons</taxon>
        <taxon>Gunneridae</taxon>
        <taxon>Pentapetalae</taxon>
        <taxon>rosids</taxon>
        <taxon>fabids</taxon>
        <taxon>Fabales</taxon>
        <taxon>Fabaceae</taxon>
        <taxon>Papilionoideae</taxon>
        <taxon>50 kb inversion clade</taxon>
        <taxon>NPAAA clade</taxon>
        <taxon>indigoferoid/millettioid clade</taxon>
        <taxon>Phaseoleae</taxon>
        <taxon>Glycine</taxon>
        <taxon>Glycine subgen. Soja</taxon>
    </lineage>
</organism>
<sequence>MSDSDVTQSKIYVTVTRIVDIQHCSAYISYGVKFVYYEGNILKLNYCWSERYCDICVWRN</sequence>